<name>A0ABY8J427_9BACI</name>
<dbReference type="Proteomes" id="UP001221597">
    <property type="component" value="Chromosome"/>
</dbReference>
<evidence type="ECO:0000313" key="1">
    <source>
        <dbReference type="EMBL" id="WFT76354.1"/>
    </source>
</evidence>
<accession>A0ABY8J427</accession>
<evidence type="ECO:0000313" key="2">
    <source>
        <dbReference type="Proteomes" id="UP001221597"/>
    </source>
</evidence>
<protein>
    <submittedName>
        <fullName evidence="1">Uncharacterized protein</fullName>
    </submittedName>
</protein>
<reference evidence="1 2" key="1">
    <citation type="submission" date="2023-04" db="EMBL/GenBank/DDBJ databases">
        <title>Genome sequence of Halobacillus naozhouensis KACC 21980.</title>
        <authorList>
            <person name="Kim S."/>
            <person name="Heo J."/>
            <person name="Kwon S.-W."/>
        </authorList>
    </citation>
    <scope>NUCLEOTIDE SEQUENCE [LARGE SCALE GENOMIC DNA]</scope>
    <source>
        <strain evidence="1 2">KCTC 13234</strain>
    </source>
</reference>
<sequence>MVANRLKESGGAKIITGSIEILPIAKSFEEKARGLILDGLLERFGYIDVTLNPDLKDIMSTYHNIGHVFLVGEELVATGVLTNRIVWGEFYVCR</sequence>
<gene>
    <name evidence="1" type="ORF">P9989_08325</name>
</gene>
<dbReference type="RefSeq" id="WP_283078308.1">
    <property type="nucleotide sequence ID" value="NZ_CP121671.1"/>
</dbReference>
<keyword evidence="2" id="KW-1185">Reference proteome</keyword>
<proteinExistence type="predicted"/>
<dbReference type="EMBL" id="CP121671">
    <property type="protein sequence ID" value="WFT76354.1"/>
    <property type="molecule type" value="Genomic_DNA"/>
</dbReference>
<organism evidence="1 2">
    <name type="scientific">Halobacillus naozhouensis</name>
    <dbReference type="NCBI Taxonomy" id="554880"/>
    <lineage>
        <taxon>Bacteria</taxon>
        <taxon>Bacillati</taxon>
        <taxon>Bacillota</taxon>
        <taxon>Bacilli</taxon>
        <taxon>Bacillales</taxon>
        <taxon>Bacillaceae</taxon>
        <taxon>Halobacillus</taxon>
    </lineage>
</organism>